<keyword evidence="1" id="KW-0812">Transmembrane</keyword>
<proteinExistence type="predicted"/>
<keyword evidence="1" id="KW-0472">Membrane</keyword>
<keyword evidence="3" id="KW-1185">Reference proteome</keyword>
<protein>
    <submittedName>
        <fullName evidence="2">Uncharacterized protein</fullName>
    </submittedName>
</protein>
<sequence length="44" mass="4963">MYYLCFVAIFIDLLVAWYQVKKKDLCGVVFSCTLALIMAIAATL</sequence>
<gene>
    <name evidence="2" type="ORF">LAD12857_29170</name>
</gene>
<evidence type="ECO:0000313" key="3">
    <source>
        <dbReference type="Proteomes" id="UP001419084"/>
    </source>
</evidence>
<accession>A0ABQ5M8R3</accession>
<organism evidence="2 3">
    <name type="scientific">Lacrimispora amygdalina</name>
    <dbReference type="NCBI Taxonomy" id="253257"/>
    <lineage>
        <taxon>Bacteria</taxon>
        <taxon>Bacillati</taxon>
        <taxon>Bacillota</taxon>
        <taxon>Clostridia</taxon>
        <taxon>Lachnospirales</taxon>
        <taxon>Lachnospiraceae</taxon>
        <taxon>Lacrimispora</taxon>
    </lineage>
</organism>
<dbReference type="EMBL" id="BRPJ01000051">
    <property type="protein sequence ID" value="GLB30994.1"/>
    <property type="molecule type" value="Genomic_DNA"/>
</dbReference>
<dbReference type="Proteomes" id="UP001419084">
    <property type="component" value="Unassembled WGS sequence"/>
</dbReference>
<feature type="transmembrane region" description="Helical" evidence="1">
    <location>
        <begin position="26"/>
        <end position="43"/>
    </location>
</feature>
<name>A0ABQ5M8R3_9FIRM</name>
<reference evidence="2 3" key="1">
    <citation type="journal article" date="2024" name="Int. J. Syst. Evol. Microbiol.">
        <title>Lacrimispora brassicae sp. nov. isolated from fermented cabbage, and proposal of Clostridium indicum Gundawar et al. 2019 and Clostridium methoxybenzovorans Mechichi et al. 1999 as heterotypic synonyms of Lacrimispora amygdalina (Parshina et al. 2003) Haas and Blanchard 2020 and Lacrimispora indolis (McClung and McCoy 1957) Haas and Blanchard 2020, respectively.</title>
        <authorList>
            <person name="Kobayashi H."/>
            <person name="Tanizawa Y."/>
            <person name="Sakamoto M."/>
            <person name="Ohkuma M."/>
            <person name="Tohno M."/>
        </authorList>
    </citation>
    <scope>NUCLEOTIDE SEQUENCE [LARGE SCALE GENOMIC DNA]</scope>
    <source>
        <strain evidence="2 3">DSM 12857</strain>
    </source>
</reference>
<keyword evidence="1" id="KW-1133">Transmembrane helix</keyword>
<evidence type="ECO:0000313" key="2">
    <source>
        <dbReference type="EMBL" id="GLB30994.1"/>
    </source>
</evidence>
<comment type="caution">
    <text evidence="2">The sequence shown here is derived from an EMBL/GenBank/DDBJ whole genome shotgun (WGS) entry which is preliminary data.</text>
</comment>
<evidence type="ECO:0000256" key="1">
    <source>
        <dbReference type="SAM" id="Phobius"/>
    </source>
</evidence>